<gene>
    <name evidence="1" type="ORF">NB063_14155</name>
</gene>
<evidence type="ECO:0000313" key="2">
    <source>
        <dbReference type="Proteomes" id="UP001202961"/>
    </source>
</evidence>
<dbReference type="PANTHER" id="PTHR38471:SF2">
    <property type="entry name" value="FOUR HELIX BUNDLE PROTEIN"/>
    <property type="match status" value="1"/>
</dbReference>
<dbReference type="NCBIfam" id="TIGR02436">
    <property type="entry name" value="four helix bundle protein"/>
    <property type="match status" value="1"/>
</dbReference>
<organism evidence="1 2">
    <name type="scientific">Aporhodopirellula aestuarii</name>
    <dbReference type="NCBI Taxonomy" id="2950107"/>
    <lineage>
        <taxon>Bacteria</taxon>
        <taxon>Pseudomonadati</taxon>
        <taxon>Planctomycetota</taxon>
        <taxon>Planctomycetia</taxon>
        <taxon>Pirellulales</taxon>
        <taxon>Pirellulaceae</taxon>
        <taxon>Aporhodopirellula</taxon>
    </lineage>
</organism>
<dbReference type="Gene3D" id="1.20.1440.60">
    <property type="entry name" value="23S rRNA-intervening sequence"/>
    <property type="match status" value="1"/>
</dbReference>
<dbReference type="Proteomes" id="UP001202961">
    <property type="component" value="Unassembled WGS sequence"/>
</dbReference>
<sequence>MRQFDHEKLIVYQRAIEFVAWASELLDGVSRKYAANDQLDRASTSIPLNIAEGNGKFTAKDRCRYFDIARGSTLESAACLDVLVAKKVIKQEVALEGKQMLLDTVSMLVGLIRANDSERDI</sequence>
<evidence type="ECO:0000313" key="1">
    <source>
        <dbReference type="EMBL" id="MCM2371751.1"/>
    </source>
</evidence>
<proteinExistence type="predicted"/>
<comment type="caution">
    <text evidence="1">The sequence shown here is derived from an EMBL/GenBank/DDBJ whole genome shotgun (WGS) entry which is preliminary data.</text>
</comment>
<dbReference type="SUPFAM" id="SSF158446">
    <property type="entry name" value="IVS-encoded protein-like"/>
    <property type="match status" value="1"/>
</dbReference>
<dbReference type="InterPro" id="IPR012657">
    <property type="entry name" value="23S_rRNA-intervening_sequence"/>
</dbReference>
<reference evidence="1 2" key="1">
    <citation type="journal article" date="2022" name="Syst. Appl. Microbiol.">
        <title>Rhodopirellula aestuarii sp. nov., a novel member of the genus Rhodopirellula isolated from brackish sediments collected in the Tagus River estuary, Portugal.</title>
        <authorList>
            <person name="Vitorino I.R."/>
            <person name="Klimek D."/>
            <person name="Calusinska M."/>
            <person name="Lobo-da-Cunha A."/>
            <person name="Vasconcelos V."/>
            <person name="Lage O.M."/>
        </authorList>
    </citation>
    <scope>NUCLEOTIDE SEQUENCE [LARGE SCALE GENOMIC DNA]</scope>
    <source>
        <strain evidence="1 2">ICT_H3.1</strain>
    </source>
</reference>
<dbReference type="PANTHER" id="PTHR38471">
    <property type="entry name" value="FOUR HELIX BUNDLE PROTEIN"/>
    <property type="match status" value="1"/>
</dbReference>
<dbReference type="InterPro" id="IPR036583">
    <property type="entry name" value="23S_rRNA_IVS_sf"/>
</dbReference>
<dbReference type="EMBL" id="JAMQBK010000036">
    <property type="protein sequence ID" value="MCM2371751.1"/>
    <property type="molecule type" value="Genomic_DNA"/>
</dbReference>
<accession>A0ABT0U4H0</accession>
<keyword evidence="2" id="KW-1185">Reference proteome</keyword>
<dbReference type="Pfam" id="PF05635">
    <property type="entry name" value="23S_rRNA_IVP"/>
    <property type="match status" value="1"/>
</dbReference>
<name>A0ABT0U4H0_9BACT</name>
<protein>
    <submittedName>
        <fullName evidence="1">Four helix bundle protein</fullName>
    </submittedName>
</protein>
<dbReference type="RefSeq" id="WP_250929381.1">
    <property type="nucleotide sequence ID" value="NZ_JAMQBK010000036.1"/>
</dbReference>